<organism evidence="1">
    <name type="scientific">Anopheles triannulatus</name>
    <dbReference type="NCBI Taxonomy" id="58253"/>
    <lineage>
        <taxon>Eukaryota</taxon>
        <taxon>Metazoa</taxon>
        <taxon>Ecdysozoa</taxon>
        <taxon>Arthropoda</taxon>
        <taxon>Hexapoda</taxon>
        <taxon>Insecta</taxon>
        <taxon>Pterygota</taxon>
        <taxon>Neoptera</taxon>
        <taxon>Endopterygota</taxon>
        <taxon>Diptera</taxon>
        <taxon>Nematocera</taxon>
        <taxon>Culicoidea</taxon>
        <taxon>Culicidae</taxon>
        <taxon>Anophelinae</taxon>
        <taxon>Anopheles</taxon>
    </lineage>
</organism>
<dbReference type="EMBL" id="GGFK01015467">
    <property type="protein sequence ID" value="MBW48788.1"/>
    <property type="molecule type" value="Transcribed_RNA"/>
</dbReference>
<sequence length="73" mass="8640">MQCVTELLLILTHLPKLINSYSLLISKQTMHTYRSLYITIQRALPRKVVYGTLLRISPLPWKRSCIAWQYAHR</sequence>
<protein>
    <submittedName>
        <fullName evidence="1">Putative secreted protein</fullName>
    </submittedName>
</protein>
<reference evidence="1" key="1">
    <citation type="submission" date="2018-01" db="EMBL/GenBank/DDBJ databases">
        <title>An insight into the sialome of Amazonian anophelines.</title>
        <authorList>
            <person name="Ribeiro J.M."/>
            <person name="Scarpassa V."/>
            <person name="Calvo E."/>
        </authorList>
    </citation>
    <scope>NUCLEOTIDE SEQUENCE</scope>
    <source>
        <tissue evidence="1">Salivary glands</tissue>
    </source>
</reference>
<name>A0A2M4B7J5_9DIPT</name>
<dbReference type="AlphaFoldDB" id="A0A2M4B7J5"/>
<proteinExistence type="predicted"/>
<evidence type="ECO:0000313" key="1">
    <source>
        <dbReference type="EMBL" id="MBW48788.1"/>
    </source>
</evidence>
<accession>A0A2M4B7J5</accession>